<name>A0A0C9YNW8_9AGAM</name>
<feature type="domain" description="WW" evidence="13">
    <location>
        <begin position="351"/>
        <end position="384"/>
    </location>
</feature>
<dbReference type="Pfam" id="PF00397">
    <property type="entry name" value="WW"/>
    <property type="match status" value="3"/>
</dbReference>
<dbReference type="PANTHER" id="PTHR11254">
    <property type="entry name" value="HECT DOMAIN UBIQUITIN-PROTEIN LIGASE"/>
    <property type="match status" value="1"/>
</dbReference>
<evidence type="ECO:0000256" key="1">
    <source>
        <dbReference type="ARBA" id="ARBA00000885"/>
    </source>
</evidence>
<dbReference type="InterPro" id="IPR050409">
    <property type="entry name" value="E3_ubiq-protein_ligase"/>
</dbReference>
<evidence type="ECO:0000256" key="8">
    <source>
        <dbReference type="PIRNR" id="PIRNR001569"/>
    </source>
</evidence>
<evidence type="ECO:0000313" key="15">
    <source>
        <dbReference type="EMBL" id="KIK18376.1"/>
    </source>
</evidence>
<dbReference type="InterPro" id="IPR036020">
    <property type="entry name" value="WW_dom_sf"/>
</dbReference>
<dbReference type="GO" id="GO:0061630">
    <property type="term" value="F:ubiquitin protein ligase activity"/>
    <property type="evidence" value="ECO:0007669"/>
    <property type="project" value="UniProtKB-EC"/>
</dbReference>
<dbReference type="Proteomes" id="UP000054018">
    <property type="component" value="Unassembled WGS sequence"/>
</dbReference>
<dbReference type="EC" id="2.3.2.26" evidence="8"/>
<feature type="domain" description="HECT" evidence="14">
    <location>
        <begin position="440"/>
        <end position="773"/>
    </location>
</feature>
<protein>
    <recommendedName>
        <fullName evidence="8">E3 ubiquitin-protein ligase</fullName>
        <ecNumber evidence="8">2.3.2.26</ecNumber>
    </recommendedName>
</protein>
<dbReference type="Gene3D" id="3.30.2410.10">
    <property type="entry name" value="Hect, E3 ligase catalytic domain"/>
    <property type="match status" value="1"/>
</dbReference>
<feature type="compositionally biased region" description="Low complexity" evidence="11">
    <location>
        <begin position="196"/>
        <end position="222"/>
    </location>
</feature>
<dbReference type="CDD" id="cd00201">
    <property type="entry name" value="WW"/>
    <property type="match status" value="3"/>
</dbReference>
<dbReference type="PROSITE" id="PS50237">
    <property type="entry name" value="HECT"/>
    <property type="match status" value="1"/>
</dbReference>
<evidence type="ECO:0000256" key="7">
    <source>
        <dbReference type="ARBA" id="ARBA00022786"/>
    </source>
</evidence>
<dbReference type="Gene3D" id="3.30.2160.10">
    <property type="entry name" value="Hect, E3 ligase catalytic domain"/>
    <property type="match status" value="1"/>
</dbReference>
<gene>
    <name evidence="15" type="ORF">PISMIDRAFT_14443</name>
</gene>
<comment type="catalytic activity">
    <reaction evidence="1 8">
        <text>S-ubiquitinyl-[E2 ubiquitin-conjugating enzyme]-L-cysteine + [acceptor protein]-L-lysine = [E2 ubiquitin-conjugating enzyme]-L-cysteine + N(6)-ubiquitinyl-[acceptor protein]-L-lysine.</text>
        <dbReference type="EC" id="2.3.2.26"/>
    </reaction>
</comment>
<feature type="compositionally biased region" description="Low complexity" evidence="11">
    <location>
        <begin position="273"/>
        <end position="292"/>
    </location>
</feature>
<evidence type="ECO:0000256" key="3">
    <source>
        <dbReference type="ARBA" id="ARBA00004906"/>
    </source>
</evidence>
<keyword evidence="4" id="KW-0963">Cytoplasm</keyword>
<dbReference type="PRINTS" id="PR00403">
    <property type="entry name" value="WWDOMAIN"/>
</dbReference>
<reference evidence="15 16" key="1">
    <citation type="submission" date="2014-04" db="EMBL/GenBank/DDBJ databases">
        <authorList>
            <consortium name="DOE Joint Genome Institute"/>
            <person name="Kuo A."/>
            <person name="Kohler A."/>
            <person name="Costa M.D."/>
            <person name="Nagy L.G."/>
            <person name="Floudas D."/>
            <person name="Copeland A."/>
            <person name="Barry K.W."/>
            <person name="Cichocki N."/>
            <person name="Veneault-Fourrey C."/>
            <person name="LaButti K."/>
            <person name="Lindquist E.A."/>
            <person name="Lipzen A."/>
            <person name="Lundell T."/>
            <person name="Morin E."/>
            <person name="Murat C."/>
            <person name="Sun H."/>
            <person name="Tunlid A."/>
            <person name="Henrissat B."/>
            <person name="Grigoriev I.V."/>
            <person name="Hibbett D.S."/>
            <person name="Martin F."/>
            <person name="Nordberg H.P."/>
            <person name="Cantor M.N."/>
            <person name="Hua S.X."/>
        </authorList>
    </citation>
    <scope>NUCLEOTIDE SEQUENCE [LARGE SCALE GENOMIC DNA]</scope>
    <source>
        <strain evidence="15 16">441</strain>
    </source>
</reference>
<dbReference type="AlphaFoldDB" id="A0A0C9YNW8"/>
<dbReference type="GO" id="GO:0016567">
    <property type="term" value="P:protein ubiquitination"/>
    <property type="evidence" value="ECO:0007669"/>
    <property type="project" value="UniProtKB-UniPathway"/>
</dbReference>
<dbReference type="PIRSF" id="PIRSF001569">
    <property type="entry name" value="E3_ub_ligase_SMURF1"/>
    <property type="match status" value="1"/>
</dbReference>
<feature type="domain" description="C2" evidence="12">
    <location>
        <begin position="1"/>
        <end position="109"/>
    </location>
</feature>
<dbReference type="InterPro" id="IPR000008">
    <property type="entry name" value="C2_dom"/>
</dbReference>
<dbReference type="SUPFAM" id="SSF49562">
    <property type="entry name" value="C2 domain (Calcium/lipid-binding domain, CaLB)"/>
    <property type="match status" value="1"/>
</dbReference>
<evidence type="ECO:0000256" key="10">
    <source>
        <dbReference type="PROSITE-ProRule" id="PRU00104"/>
    </source>
</evidence>
<dbReference type="HOGENOM" id="CLU_002173_0_0_1"/>
<dbReference type="FunFam" id="2.20.70.10:FF:000017">
    <property type="entry name" value="E3 ubiquitin-protein ligase"/>
    <property type="match status" value="1"/>
</dbReference>
<dbReference type="InterPro" id="IPR024928">
    <property type="entry name" value="E3_ub_ligase_SMURF1"/>
</dbReference>
<dbReference type="Pfam" id="PF00168">
    <property type="entry name" value="C2"/>
    <property type="match status" value="1"/>
</dbReference>
<sequence length="773" mass="88515">MSSEDNSLLVRITVLAANSLVKREVFSLPDPFAVVSVDSHRTYTTNTIKRTLTPTWNQHFDITIKRSSTITIQVFDQRRFKKRDQGFLGLVRITGDEALEHSRNFHGLISKDLVETESSSGSSSVSGKLLFSFSLPRTGGPQQHQIDQTISSISSLRLSSSPSSNLRSHRSTPSLRVESPRQNSETSMLSALQGRSSSFSPRPQSSNSPLSPLSSTSRLGSRQPSNVNDVPHLQAVYEDEYGQLPPGWERRVDPNGRPYYVDHNRRTTTWNRPDASQQPPPAASALPVSRPPQTSSNYADVPLPAGWEERRTPEGRPYFLDHNTRSTTWNDPRRATTTAVSLPEDRNAKLGPLPSGWEMRLTSTSRVYFVDHNTRTTTWDDPRVPTDLDSNAPQYKRDYRRKLIYFRSQPSMRTKDGKCEINVRRNMMLEDSYASIMKCRPDDLKKRLVIRFEGEDGLDYGGVSREWFFLISHEIFDPSYGLFQYSTHDNYTLQINWLSGINPDHLSYFTFVGRIMGLTIFHRRFLDAYFVPSFYKVILGKKPSLSDLEGIDAELHRSMVWILNNDITDVLETTFTTTEDRFGEIREVELRSGGADIHVTEANKKEYVDAVVEYRTRTRVKAQFGAFMTGFKELIPVDMIDVFDERELEFLIGGVPEIDTDDWISYTDYRGYERTDKVIEWFWQVVRSWPAERKSRLLQFVTGTSRVPVNGFKDLQGSDGPRRFTIDKSGDPSQLPRSHTCFNRIELPPYEDYESLEKKLLFAIEETEGFGVE</sequence>
<dbReference type="SUPFAM" id="SSF51045">
    <property type="entry name" value="WW domain"/>
    <property type="match status" value="3"/>
</dbReference>
<dbReference type="PANTHER" id="PTHR11254:SF440">
    <property type="entry name" value="E3 UBIQUITIN-PROTEIN LIGASE NEDD-4"/>
    <property type="match status" value="1"/>
</dbReference>
<keyword evidence="5 8" id="KW-0808">Transferase</keyword>
<dbReference type="PROSITE" id="PS01159">
    <property type="entry name" value="WW_DOMAIN_1"/>
    <property type="match status" value="3"/>
</dbReference>
<organism evidence="15 16">
    <name type="scientific">Pisolithus microcarpus 441</name>
    <dbReference type="NCBI Taxonomy" id="765257"/>
    <lineage>
        <taxon>Eukaryota</taxon>
        <taxon>Fungi</taxon>
        <taxon>Dikarya</taxon>
        <taxon>Basidiomycota</taxon>
        <taxon>Agaricomycotina</taxon>
        <taxon>Agaricomycetes</taxon>
        <taxon>Agaricomycetidae</taxon>
        <taxon>Boletales</taxon>
        <taxon>Sclerodermatineae</taxon>
        <taxon>Pisolithaceae</taxon>
        <taxon>Pisolithus</taxon>
    </lineage>
</organism>
<dbReference type="GO" id="GO:0005737">
    <property type="term" value="C:cytoplasm"/>
    <property type="evidence" value="ECO:0007669"/>
    <property type="project" value="UniProtKB-SubCell"/>
</dbReference>
<evidence type="ECO:0000256" key="11">
    <source>
        <dbReference type="SAM" id="MobiDB-lite"/>
    </source>
</evidence>
<comment type="subcellular location">
    <subcellularLocation>
        <location evidence="2">Cytoplasm</location>
    </subcellularLocation>
</comment>
<feature type="domain" description="WW" evidence="13">
    <location>
        <begin position="242"/>
        <end position="275"/>
    </location>
</feature>
<dbReference type="Gene3D" id="3.90.1750.10">
    <property type="entry name" value="Hect, E3 ligase catalytic domains"/>
    <property type="match status" value="1"/>
</dbReference>
<dbReference type="InterPro" id="IPR001202">
    <property type="entry name" value="WW_dom"/>
</dbReference>
<evidence type="ECO:0000256" key="6">
    <source>
        <dbReference type="ARBA" id="ARBA00022737"/>
    </source>
</evidence>
<dbReference type="CDD" id="cd00078">
    <property type="entry name" value="HECTc"/>
    <property type="match status" value="1"/>
</dbReference>
<evidence type="ECO:0000256" key="2">
    <source>
        <dbReference type="ARBA" id="ARBA00004496"/>
    </source>
</evidence>
<dbReference type="GO" id="GO:0006511">
    <property type="term" value="P:ubiquitin-dependent protein catabolic process"/>
    <property type="evidence" value="ECO:0007669"/>
    <property type="project" value="InterPro"/>
</dbReference>
<dbReference type="FunFam" id="3.30.2410.10:FF:000001">
    <property type="entry name" value="E3 ubiquitin-protein ligase NEDD4-like"/>
    <property type="match status" value="1"/>
</dbReference>
<evidence type="ECO:0000256" key="5">
    <source>
        <dbReference type="ARBA" id="ARBA00022679"/>
    </source>
</evidence>
<feature type="compositionally biased region" description="Polar residues" evidence="11">
    <location>
        <begin position="180"/>
        <end position="195"/>
    </location>
</feature>
<dbReference type="PROSITE" id="PS50020">
    <property type="entry name" value="WW_DOMAIN_2"/>
    <property type="match status" value="3"/>
</dbReference>
<proteinExistence type="predicted"/>
<evidence type="ECO:0000259" key="13">
    <source>
        <dbReference type="PROSITE" id="PS50020"/>
    </source>
</evidence>
<dbReference type="PROSITE" id="PS50004">
    <property type="entry name" value="C2"/>
    <property type="match status" value="1"/>
</dbReference>
<dbReference type="InterPro" id="IPR035892">
    <property type="entry name" value="C2_domain_sf"/>
</dbReference>
<dbReference type="EMBL" id="KN833807">
    <property type="protein sequence ID" value="KIK18376.1"/>
    <property type="molecule type" value="Genomic_DNA"/>
</dbReference>
<comment type="pathway">
    <text evidence="3 8">Protein modification; protein ubiquitination.</text>
</comment>
<reference evidence="16" key="2">
    <citation type="submission" date="2015-01" db="EMBL/GenBank/DDBJ databases">
        <title>Evolutionary Origins and Diversification of the Mycorrhizal Mutualists.</title>
        <authorList>
            <consortium name="DOE Joint Genome Institute"/>
            <consortium name="Mycorrhizal Genomics Consortium"/>
            <person name="Kohler A."/>
            <person name="Kuo A."/>
            <person name="Nagy L.G."/>
            <person name="Floudas D."/>
            <person name="Copeland A."/>
            <person name="Barry K.W."/>
            <person name="Cichocki N."/>
            <person name="Veneault-Fourrey C."/>
            <person name="LaButti K."/>
            <person name="Lindquist E.A."/>
            <person name="Lipzen A."/>
            <person name="Lundell T."/>
            <person name="Morin E."/>
            <person name="Murat C."/>
            <person name="Riley R."/>
            <person name="Ohm R."/>
            <person name="Sun H."/>
            <person name="Tunlid A."/>
            <person name="Henrissat B."/>
            <person name="Grigoriev I.V."/>
            <person name="Hibbett D.S."/>
            <person name="Martin F."/>
        </authorList>
    </citation>
    <scope>NUCLEOTIDE SEQUENCE [LARGE SCALE GENOMIC DNA]</scope>
    <source>
        <strain evidence="16">441</strain>
    </source>
</reference>
<feature type="compositionally biased region" description="Basic and acidic residues" evidence="11">
    <location>
        <begin position="248"/>
        <end position="265"/>
    </location>
</feature>
<evidence type="ECO:0000259" key="12">
    <source>
        <dbReference type="PROSITE" id="PS50004"/>
    </source>
</evidence>
<accession>A0A0C9YNW8</accession>
<evidence type="ECO:0000313" key="16">
    <source>
        <dbReference type="Proteomes" id="UP000054018"/>
    </source>
</evidence>
<dbReference type="OrthoDB" id="8068875at2759"/>
<keyword evidence="16" id="KW-1185">Reference proteome</keyword>
<dbReference type="FunFam" id="3.90.1750.10:FF:000079">
    <property type="entry name" value="E3 ubiquitin-protein ligase"/>
    <property type="match status" value="1"/>
</dbReference>
<dbReference type="UniPathway" id="UPA00143"/>
<dbReference type="FunFam" id="3.30.2160.10:FF:000001">
    <property type="entry name" value="E3 ubiquitin-protein ligase NEDD4-like"/>
    <property type="match status" value="1"/>
</dbReference>
<feature type="region of interest" description="Disordered" evidence="11">
    <location>
        <begin position="244"/>
        <end position="331"/>
    </location>
</feature>
<dbReference type="Gene3D" id="2.60.40.150">
    <property type="entry name" value="C2 domain"/>
    <property type="match status" value="1"/>
</dbReference>
<feature type="domain" description="WW" evidence="13">
    <location>
        <begin position="301"/>
        <end position="334"/>
    </location>
</feature>
<dbReference type="SUPFAM" id="SSF56204">
    <property type="entry name" value="Hect, E3 ligase catalytic domain"/>
    <property type="match status" value="1"/>
</dbReference>
<keyword evidence="6" id="KW-0677">Repeat</keyword>
<dbReference type="SMART" id="SM00119">
    <property type="entry name" value="HECTc"/>
    <property type="match status" value="1"/>
</dbReference>
<dbReference type="STRING" id="765257.A0A0C9YNW8"/>
<evidence type="ECO:0000256" key="4">
    <source>
        <dbReference type="ARBA" id="ARBA00022490"/>
    </source>
</evidence>
<dbReference type="SMART" id="SM00456">
    <property type="entry name" value="WW"/>
    <property type="match status" value="3"/>
</dbReference>
<feature type="compositionally biased region" description="Low complexity" evidence="11">
    <location>
        <begin position="157"/>
        <end position="166"/>
    </location>
</feature>
<evidence type="ECO:0000256" key="9">
    <source>
        <dbReference type="PIRSR" id="PIRSR001569-1"/>
    </source>
</evidence>
<evidence type="ECO:0000259" key="14">
    <source>
        <dbReference type="PROSITE" id="PS50237"/>
    </source>
</evidence>
<keyword evidence="7 8" id="KW-0833">Ubl conjugation pathway</keyword>
<feature type="active site" description="Glycyl thioester intermediate" evidence="9 10">
    <location>
        <position position="741"/>
    </location>
</feature>
<dbReference type="Gene3D" id="2.20.70.10">
    <property type="match status" value="2"/>
</dbReference>
<dbReference type="SMART" id="SM00239">
    <property type="entry name" value="C2"/>
    <property type="match status" value="1"/>
</dbReference>
<dbReference type="InterPro" id="IPR035983">
    <property type="entry name" value="Hect_E3_ubiquitin_ligase"/>
</dbReference>
<dbReference type="InterPro" id="IPR000569">
    <property type="entry name" value="HECT_dom"/>
</dbReference>
<dbReference type="Pfam" id="PF00632">
    <property type="entry name" value="HECT"/>
    <property type="match status" value="1"/>
</dbReference>
<feature type="region of interest" description="Disordered" evidence="11">
    <location>
        <begin position="157"/>
        <end position="228"/>
    </location>
</feature>